<evidence type="ECO:0000313" key="2">
    <source>
        <dbReference type="EMBL" id="GAA2093574.1"/>
    </source>
</evidence>
<sequence>MSHVLRTAVPGDEPALHALWATCFGPSAAHLPALHALDPDRHRRTFVAARPGDGAPEAVVVVVPRLVRDADGAPQRVGGIGSVATLPAARGRGLVRGLLGEAVHAMRAEGFAWSLLFTGTPGVYEGAGWRTFARMYAEGEPTRRAPSRTGHRVREAAPSELPRLHTARPLTAVRTPDDWRVRVPAWYGPGALWLVAEHPAARTPVGYAVSHRTGGQALALAEFGSLPGAEDCLPDLFAAHAAHACREGVERVRVPLTPDARPALPHLVQNPTWHTDRTGMVRDLRSPATAPEARGAAYWSGDAF</sequence>
<protein>
    <recommendedName>
        <fullName evidence="1">N-acetyltransferase domain-containing protein</fullName>
    </recommendedName>
</protein>
<gene>
    <name evidence="2" type="ORF">GCM10009801_60890</name>
</gene>
<dbReference type="RefSeq" id="WP_344532674.1">
    <property type="nucleotide sequence ID" value="NZ_BAAAPE010000015.1"/>
</dbReference>
<evidence type="ECO:0000259" key="1">
    <source>
        <dbReference type="PROSITE" id="PS51186"/>
    </source>
</evidence>
<feature type="domain" description="N-acetyltransferase" evidence="1">
    <location>
        <begin position="3"/>
        <end position="146"/>
    </location>
</feature>
<dbReference type="Gene3D" id="3.40.630.30">
    <property type="match status" value="1"/>
</dbReference>
<reference evidence="3" key="1">
    <citation type="journal article" date="2019" name="Int. J. Syst. Evol. Microbiol.">
        <title>The Global Catalogue of Microorganisms (GCM) 10K type strain sequencing project: providing services to taxonomists for standard genome sequencing and annotation.</title>
        <authorList>
            <consortium name="The Broad Institute Genomics Platform"/>
            <consortium name="The Broad Institute Genome Sequencing Center for Infectious Disease"/>
            <person name="Wu L."/>
            <person name="Ma J."/>
        </authorList>
    </citation>
    <scope>NUCLEOTIDE SEQUENCE [LARGE SCALE GENOMIC DNA]</scope>
    <source>
        <strain evidence="3">JCM 15478</strain>
    </source>
</reference>
<organism evidence="2 3">
    <name type="scientific">Streptomyces albiaxialis</name>
    <dbReference type="NCBI Taxonomy" id="329523"/>
    <lineage>
        <taxon>Bacteria</taxon>
        <taxon>Bacillati</taxon>
        <taxon>Actinomycetota</taxon>
        <taxon>Actinomycetes</taxon>
        <taxon>Kitasatosporales</taxon>
        <taxon>Streptomycetaceae</taxon>
        <taxon>Streptomyces</taxon>
    </lineage>
</organism>
<accession>A0ABP5I5N7</accession>
<comment type="caution">
    <text evidence="2">The sequence shown here is derived from an EMBL/GenBank/DDBJ whole genome shotgun (WGS) entry which is preliminary data.</text>
</comment>
<dbReference type="EMBL" id="BAAAPE010000015">
    <property type="protein sequence ID" value="GAA2093574.1"/>
    <property type="molecule type" value="Genomic_DNA"/>
</dbReference>
<dbReference type="Pfam" id="PF13527">
    <property type="entry name" value="Acetyltransf_9"/>
    <property type="match status" value="1"/>
</dbReference>
<keyword evidence="3" id="KW-1185">Reference proteome</keyword>
<dbReference type="InterPro" id="IPR016181">
    <property type="entry name" value="Acyl_CoA_acyltransferase"/>
</dbReference>
<evidence type="ECO:0000313" key="3">
    <source>
        <dbReference type="Proteomes" id="UP001500016"/>
    </source>
</evidence>
<dbReference type="CDD" id="cd04301">
    <property type="entry name" value="NAT_SF"/>
    <property type="match status" value="1"/>
</dbReference>
<dbReference type="Proteomes" id="UP001500016">
    <property type="component" value="Unassembled WGS sequence"/>
</dbReference>
<dbReference type="SUPFAM" id="SSF55729">
    <property type="entry name" value="Acyl-CoA N-acyltransferases (Nat)"/>
    <property type="match status" value="1"/>
</dbReference>
<name>A0ABP5I5N7_9ACTN</name>
<dbReference type="InterPro" id="IPR000182">
    <property type="entry name" value="GNAT_dom"/>
</dbReference>
<proteinExistence type="predicted"/>
<dbReference type="PROSITE" id="PS51186">
    <property type="entry name" value="GNAT"/>
    <property type="match status" value="1"/>
</dbReference>